<dbReference type="GO" id="GO:0005737">
    <property type="term" value="C:cytoplasm"/>
    <property type="evidence" value="ECO:0007669"/>
    <property type="project" value="UniProtKB-SubCell"/>
</dbReference>
<dbReference type="Pfam" id="PF03932">
    <property type="entry name" value="CutC"/>
    <property type="match status" value="1"/>
</dbReference>
<dbReference type="EMBL" id="CP003923">
    <property type="protein sequence ID" value="AIC93466.1"/>
    <property type="molecule type" value="Genomic_DNA"/>
</dbReference>
<dbReference type="STRING" id="1246626.BleG1_0858"/>
<dbReference type="PANTHER" id="PTHR12598">
    <property type="entry name" value="COPPER HOMEOSTASIS PROTEIN CUTC"/>
    <property type="match status" value="1"/>
</dbReference>
<keyword evidence="4" id="KW-1185">Reference proteome</keyword>
<name>A0A060LQ90_9BACI</name>
<organism evidence="3 4">
    <name type="scientific">Shouchella lehensis G1</name>
    <dbReference type="NCBI Taxonomy" id="1246626"/>
    <lineage>
        <taxon>Bacteria</taxon>
        <taxon>Bacillati</taxon>
        <taxon>Bacillota</taxon>
        <taxon>Bacilli</taxon>
        <taxon>Bacillales</taxon>
        <taxon>Bacillaceae</taxon>
        <taxon>Shouchella</taxon>
    </lineage>
</organism>
<dbReference type="HOGENOM" id="CLU_050555_2_0_9"/>
<comment type="subcellular location">
    <subcellularLocation>
        <location evidence="2">Cytoplasm</location>
    </subcellularLocation>
</comment>
<keyword evidence="2" id="KW-0963">Cytoplasm</keyword>
<dbReference type="HAMAP" id="MF_00795">
    <property type="entry name" value="CutC"/>
    <property type="match status" value="1"/>
</dbReference>
<evidence type="ECO:0000313" key="3">
    <source>
        <dbReference type="EMBL" id="AIC93466.1"/>
    </source>
</evidence>
<evidence type="ECO:0000256" key="1">
    <source>
        <dbReference type="ARBA" id="ARBA00007768"/>
    </source>
</evidence>
<comment type="caution">
    <text evidence="2">Once thought to be involved in copper homeostasis, experiments in E.coli have shown this is not the case.</text>
</comment>
<dbReference type="PATRIC" id="fig|1246626.3.peg.863"/>
<dbReference type="AlphaFoldDB" id="A0A060LQ90"/>
<dbReference type="KEGG" id="ble:BleG1_0858"/>
<dbReference type="InterPro" id="IPR005627">
    <property type="entry name" value="CutC-like"/>
</dbReference>
<dbReference type="Gene3D" id="3.20.20.380">
    <property type="entry name" value="Copper homeostasis (CutC) domain"/>
    <property type="match status" value="1"/>
</dbReference>
<gene>
    <name evidence="2" type="primary">cutC</name>
    <name evidence="3" type="ORF">BleG1_0858</name>
</gene>
<evidence type="ECO:0000256" key="2">
    <source>
        <dbReference type="HAMAP-Rule" id="MF_00795"/>
    </source>
</evidence>
<dbReference type="SUPFAM" id="SSF110395">
    <property type="entry name" value="CutC-like"/>
    <property type="match status" value="1"/>
</dbReference>
<dbReference type="GO" id="GO:0005507">
    <property type="term" value="F:copper ion binding"/>
    <property type="evidence" value="ECO:0007669"/>
    <property type="project" value="TreeGrafter"/>
</dbReference>
<comment type="similarity">
    <text evidence="1 2">Belongs to the CutC family.</text>
</comment>
<dbReference type="Proteomes" id="UP000027142">
    <property type="component" value="Chromosome"/>
</dbReference>
<reference evidence="3 4" key="1">
    <citation type="journal article" date="2014" name="Gene">
        <title>A comparative genomic analysis of the alkalitolerant soil bacterium Bacillus lehensis G1.</title>
        <authorList>
            <person name="Noor Y.M."/>
            <person name="Samsulrizal N.H."/>
            <person name="Jema'on N.A."/>
            <person name="Low K.O."/>
            <person name="Ramli A.N."/>
            <person name="Alias N.I."/>
            <person name="Damis S.I."/>
            <person name="Fuzi S.F."/>
            <person name="Isa M.N."/>
            <person name="Murad A.M."/>
            <person name="Raih M.F."/>
            <person name="Bakar F.D."/>
            <person name="Najimudin N."/>
            <person name="Mahadi N.M."/>
            <person name="Illias R.M."/>
        </authorList>
    </citation>
    <scope>NUCLEOTIDE SEQUENCE [LARGE SCALE GENOMIC DNA]</scope>
    <source>
        <strain evidence="3 4">G1</strain>
    </source>
</reference>
<evidence type="ECO:0000313" key="4">
    <source>
        <dbReference type="Proteomes" id="UP000027142"/>
    </source>
</evidence>
<dbReference type="PANTHER" id="PTHR12598:SF0">
    <property type="entry name" value="COPPER HOMEOSTASIS PROTEIN CUTC HOMOLOG"/>
    <property type="match status" value="1"/>
</dbReference>
<protein>
    <recommendedName>
        <fullName evidence="2">PF03932 family protein CutC</fullName>
    </recommendedName>
</protein>
<dbReference type="RefSeq" id="WP_051667355.1">
    <property type="nucleotide sequence ID" value="NZ_CP003923.1"/>
</dbReference>
<dbReference type="InterPro" id="IPR036822">
    <property type="entry name" value="CutC-like_dom_sf"/>
</dbReference>
<sequence length="209" mass="23451">MNHMVKEVCLENDTHVRKAIQFGAQRIELCDNLNVGGTTVSIETCKRVVAMCKENGVTVMALIRCRGGDFIYNEAELREMEASISSFKQFGVDGFVLGCLTPENKLHVPHMRRLLQLVDPQTVTFHMAFDQLASPFEAIDQLSRWRVKRILTHGPHKEIEENLTTLAAYETYADERIVIMPGGGVTKDNASHIAATTGVKELHGTRILW</sequence>
<proteinExistence type="inferred from homology"/>
<dbReference type="eggNOG" id="COG3142">
    <property type="taxonomic scope" value="Bacteria"/>
</dbReference>
<accession>A0A060LQ90</accession>